<dbReference type="Pfam" id="PF08281">
    <property type="entry name" value="Sigma70_r4_2"/>
    <property type="match status" value="1"/>
</dbReference>
<dbReference type="Proteomes" id="UP000606044">
    <property type="component" value="Unassembled WGS sequence"/>
</dbReference>
<dbReference type="GO" id="GO:0000428">
    <property type="term" value="C:DNA-directed RNA polymerase complex"/>
    <property type="evidence" value="ECO:0007669"/>
    <property type="project" value="UniProtKB-KW"/>
</dbReference>
<dbReference type="InterPro" id="IPR039425">
    <property type="entry name" value="RNA_pol_sigma-70-like"/>
</dbReference>
<organism evidence="7 8">
    <name type="scientific">Azorhizobium oxalatiphilum</name>
    <dbReference type="NCBI Taxonomy" id="980631"/>
    <lineage>
        <taxon>Bacteria</taxon>
        <taxon>Pseudomonadati</taxon>
        <taxon>Pseudomonadota</taxon>
        <taxon>Alphaproteobacteria</taxon>
        <taxon>Hyphomicrobiales</taxon>
        <taxon>Xanthobacteraceae</taxon>
        <taxon>Azorhizobium</taxon>
    </lineage>
</organism>
<evidence type="ECO:0000259" key="5">
    <source>
        <dbReference type="Pfam" id="PF04542"/>
    </source>
</evidence>
<dbReference type="PANTHER" id="PTHR43133:SF63">
    <property type="entry name" value="RNA POLYMERASE SIGMA FACTOR FECI-RELATED"/>
    <property type="match status" value="1"/>
</dbReference>
<dbReference type="InterPro" id="IPR014284">
    <property type="entry name" value="RNA_pol_sigma-70_dom"/>
</dbReference>
<evidence type="ECO:0000256" key="1">
    <source>
        <dbReference type="ARBA" id="ARBA00010641"/>
    </source>
</evidence>
<dbReference type="InterPro" id="IPR013324">
    <property type="entry name" value="RNA_pol_sigma_r3/r4-like"/>
</dbReference>
<dbReference type="InterPro" id="IPR013325">
    <property type="entry name" value="RNA_pol_sigma_r2"/>
</dbReference>
<keyword evidence="3" id="KW-0731">Sigma factor</keyword>
<dbReference type="InterPro" id="IPR036388">
    <property type="entry name" value="WH-like_DNA-bd_sf"/>
</dbReference>
<comment type="caution">
    <text evidence="7">The sequence shown here is derived from an EMBL/GenBank/DDBJ whole genome shotgun (WGS) entry which is preliminary data.</text>
</comment>
<keyword evidence="2" id="KW-0805">Transcription regulation</keyword>
<dbReference type="AlphaFoldDB" id="A0A917F7G1"/>
<evidence type="ECO:0000256" key="4">
    <source>
        <dbReference type="ARBA" id="ARBA00023163"/>
    </source>
</evidence>
<dbReference type="PANTHER" id="PTHR43133">
    <property type="entry name" value="RNA POLYMERASE ECF-TYPE SIGMA FACTO"/>
    <property type="match status" value="1"/>
</dbReference>
<dbReference type="InterPro" id="IPR013249">
    <property type="entry name" value="RNA_pol_sigma70_r4_t2"/>
</dbReference>
<evidence type="ECO:0000313" key="8">
    <source>
        <dbReference type="Proteomes" id="UP000606044"/>
    </source>
</evidence>
<keyword evidence="4" id="KW-0804">Transcription</keyword>
<evidence type="ECO:0000259" key="6">
    <source>
        <dbReference type="Pfam" id="PF08281"/>
    </source>
</evidence>
<keyword evidence="8" id="KW-1185">Reference proteome</keyword>
<dbReference type="Gene3D" id="1.10.10.10">
    <property type="entry name" value="Winged helix-like DNA-binding domain superfamily/Winged helix DNA-binding domain"/>
    <property type="match status" value="1"/>
</dbReference>
<sequence>MTWDIHQLFRRHAAGIMRSLRRRGLSEDVAADLTQDTFLRVLASPPRRDAENHNPKAYLYQVSRSLSINHQRRVQLLAIADLAEEAFAEIADPAPTPEKIVYDRQCLARTEAALAELPERTRRAFEMHRLEERTIASVAEELGLSVTRTWGLIREAYRHLVMRVDAAD</sequence>
<dbReference type="GO" id="GO:0006352">
    <property type="term" value="P:DNA-templated transcription initiation"/>
    <property type="evidence" value="ECO:0007669"/>
    <property type="project" value="InterPro"/>
</dbReference>
<dbReference type="InterPro" id="IPR007627">
    <property type="entry name" value="RNA_pol_sigma70_r2"/>
</dbReference>
<comment type="similarity">
    <text evidence="1">Belongs to the sigma-70 factor family. ECF subfamily.</text>
</comment>
<reference evidence="7" key="2">
    <citation type="submission" date="2020-09" db="EMBL/GenBank/DDBJ databases">
        <authorList>
            <person name="Sun Q."/>
            <person name="Sedlacek I."/>
        </authorList>
    </citation>
    <scope>NUCLEOTIDE SEQUENCE</scope>
    <source>
        <strain evidence="7">CCM 7897</strain>
    </source>
</reference>
<evidence type="ECO:0000313" key="7">
    <source>
        <dbReference type="EMBL" id="GGF51233.1"/>
    </source>
</evidence>
<evidence type="ECO:0000256" key="3">
    <source>
        <dbReference type="ARBA" id="ARBA00023082"/>
    </source>
</evidence>
<dbReference type="Pfam" id="PF04542">
    <property type="entry name" value="Sigma70_r2"/>
    <property type="match status" value="1"/>
</dbReference>
<name>A0A917F7G1_9HYPH</name>
<dbReference type="NCBIfam" id="TIGR02937">
    <property type="entry name" value="sigma70-ECF"/>
    <property type="match status" value="1"/>
</dbReference>
<evidence type="ECO:0000256" key="2">
    <source>
        <dbReference type="ARBA" id="ARBA00023015"/>
    </source>
</evidence>
<dbReference type="SUPFAM" id="SSF88659">
    <property type="entry name" value="Sigma3 and sigma4 domains of RNA polymerase sigma factors"/>
    <property type="match status" value="1"/>
</dbReference>
<protein>
    <submittedName>
        <fullName evidence="7">DNA-directed RNA polymerase sigma-70 factor</fullName>
    </submittedName>
</protein>
<dbReference type="GO" id="GO:0016987">
    <property type="term" value="F:sigma factor activity"/>
    <property type="evidence" value="ECO:0007669"/>
    <property type="project" value="UniProtKB-KW"/>
</dbReference>
<feature type="domain" description="RNA polymerase sigma-70 region 2" evidence="5">
    <location>
        <begin position="8"/>
        <end position="73"/>
    </location>
</feature>
<proteinExistence type="inferred from homology"/>
<feature type="domain" description="RNA polymerase sigma factor 70 region 4 type 2" evidence="6">
    <location>
        <begin position="111"/>
        <end position="160"/>
    </location>
</feature>
<reference evidence="7" key="1">
    <citation type="journal article" date="2014" name="Int. J. Syst. Evol. Microbiol.">
        <title>Complete genome sequence of Corynebacterium casei LMG S-19264T (=DSM 44701T), isolated from a smear-ripened cheese.</title>
        <authorList>
            <consortium name="US DOE Joint Genome Institute (JGI-PGF)"/>
            <person name="Walter F."/>
            <person name="Albersmeier A."/>
            <person name="Kalinowski J."/>
            <person name="Ruckert C."/>
        </authorList>
    </citation>
    <scope>NUCLEOTIDE SEQUENCE</scope>
    <source>
        <strain evidence="7">CCM 7897</strain>
    </source>
</reference>
<dbReference type="RefSeq" id="WP_188575654.1">
    <property type="nucleotide sequence ID" value="NZ_BMCT01000001.1"/>
</dbReference>
<dbReference type="GO" id="GO:0003677">
    <property type="term" value="F:DNA binding"/>
    <property type="evidence" value="ECO:0007669"/>
    <property type="project" value="InterPro"/>
</dbReference>
<accession>A0A917F7G1</accession>
<keyword evidence="7" id="KW-0240">DNA-directed RNA polymerase</keyword>
<gene>
    <name evidence="7" type="ORF">GCM10007301_08320</name>
</gene>
<dbReference type="SUPFAM" id="SSF88946">
    <property type="entry name" value="Sigma2 domain of RNA polymerase sigma factors"/>
    <property type="match status" value="1"/>
</dbReference>
<dbReference type="EMBL" id="BMCT01000001">
    <property type="protein sequence ID" value="GGF51233.1"/>
    <property type="molecule type" value="Genomic_DNA"/>
</dbReference>
<dbReference type="Gene3D" id="1.10.1740.10">
    <property type="match status" value="1"/>
</dbReference>